<dbReference type="Proteomes" id="UP000006729">
    <property type="component" value="Chromosome 6"/>
</dbReference>
<reference evidence="1 2" key="1">
    <citation type="journal article" date="2006" name="Science">
        <title>The genome of black cottonwood, Populus trichocarpa (Torr. &amp; Gray).</title>
        <authorList>
            <person name="Tuskan G.A."/>
            <person name="Difazio S."/>
            <person name="Jansson S."/>
            <person name="Bohlmann J."/>
            <person name="Grigoriev I."/>
            <person name="Hellsten U."/>
            <person name="Putnam N."/>
            <person name="Ralph S."/>
            <person name="Rombauts S."/>
            <person name="Salamov A."/>
            <person name="Schein J."/>
            <person name="Sterck L."/>
            <person name="Aerts A."/>
            <person name="Bhalerao R.R."/>
            <person name="Bhalerao R.P."/>
            <person name="Blaudez D."/>
            <person name="Boerjan W."/>
            <person name="Brun A."/>
            <person name="Brunner A."/>
            <person name="Busov V."/>
            <person name="Campbell M."/>
            <person name="Carlson J."/>
            <person name="Chalot M."/>
            <person name="Chapman J."/>
            <person name="Chen G.L."/>
            <person name="Cooper D."/>
            <person name="Coutinho P.M."/>
            <person name="Couturier J."/>
            <person name="Covert S."/>
            <person name="Cronk Q."/>
            <person name="Cunningham R."/>
            <person name="Davis J."/>
            <person name="Degroeve S."/>
            <person name="Dejardin A."/>
            <person name="Depamphilis C."/>
            <person name="Detter J."/>
            <person name="Dirks B."/>
            <person name="Dubchak I."/>
            <person name="Duplessis S."/>
            <person name="Ehlting J."/>
            <person name="Ellis B."/>
            <person name="Gendler K."/>
            <person name="Goodstein D."/>
            <person name="Gribskov M."/>
            <person name="Grimwood J."/>
            <person name="Groover A."/>
            <person name="Gunter L."/>
            <person name="Hamberger B."/>
            <person name="Heinze B."/>
            <person name="Helariutta Y."/>
            <person name="Henrissat B."/>
            <person name="Holligan D."/>
            <person name="Holt R."/>
            <person name="Huang W."/>
            <person name="Islam-Faridi N."/>
            <person name="Jones S."/>
            <person name="Jones-Rhoades M."/>
            <person name="Jorgensen R."/>
            <person name="Joshi C."/>
            <person name="Kangasjarvi J."/>
            <person name="Karlsson J."/>
            <person name="Kelleher C."/>
            <person name="Kirkpatrick R."/>
            <person name="Kirst M."/>
            <person name="Kohler A."/>
            <person name="Kalluri U."/>
            <person name="Larimer F."/>
            <person name="Leebens-Mack J."/>
            <person name="Leple J.C."/>
            <person name="Locascio P."/>
            <person name="Lou Y."/>
            <person name="Lucas S."/>
            <person name="Martin F."/>
            <person name="Montanini B."/>
            <person name="Napoli C."/>
            <person name="Nelson D.R."/>
            <person name="Nelson C."/>
            <person name="Nieminen K."/>
            <person name="Nilsson O."/>
            <person name="Pereda V."/>
            <person name="Peter G."/>
            <person name="Philippe R."/>
            <person name="Pilate G."/>
            <person name="Poliakov A."/>
            <person name="Razumovskaya J."/>
            <person name="Richardson P."/>
            <person name="Rinaldi C."/>
            <person name="Ritland K."/>
            <person name="Rouze P."/>
            <person name="Ryaboy D."/>
            <person name="Schmutz J."/>
            <person name="Schrader J."/>
            <person name="Segerman B."/>
            <person name="Shin H."/>
            <person name="Siddiqui A."/>
            <person name="Sterky F."/>
            <person name="Terry A."/>
            <person name="Tsai C.J."/>
            <person name="Uberbacher E."/>
            <person name="Unneberg P."/>
            <person name="Vahala J."/>
            <person name="Wall K."/>
            <person name="Wessler S."/>
            <person name="Yang G."/>
            <person name="Yin T."/>
            <person name="Douglas C."/>
            <person name="Marra M."/>
            <person name="Sandberg G."/>
            <person name="Van de Peer Y."/>
            <person name="Rokhsar D."/>
        </authorList>
    </citation>
    <scope>NUCLEOTIDE SEQUENCE [LARGE SCALE GENOMIC DNA]</scope>
    <source>
        <strain evidence="2">cv. Nisqually</strain>
    </source>
</reference>
<gene>
    <name evidence="1" type="ORF">POPTR_006G246900</name>
</gene>
<proteinExistence type="predicted"/>
<protein>
    <submittedName>
        <fullName evidence="1">Uncharacterized protein</fullName>
    </submittedName>
</protein>
<evidence type="ECO:0000313" key="1">
    <source>
        <dbReference type="EMBL" id="PNT33576.1"/>
    </source>
</evidence>
<accession>A0A2K2A7S0</accession>
<sequence length="67" mass="7463">MDSKDILCSINISRDDLASLHTLSFGKGKKSLSLFVLIQQATNESNYLLSIVLLRNAKNNSYCLLET</sequence>
<name>A0A2K2A7S0_POPTR</name>
<keyword evidence="2" id="KW-1185">Reference proteome</keyword>
<dbReference type="InParanoid" id="A0A2K2A7S0"/>
<organism evidence="1 2">
    <name type="scientific">Populus trichocarpa</name>
    <name type="common">Western balsam poplar</name>
    <name type="synonym">Populus balsamifera subsp. trichocarpa</name>
    <dbReference type="NCBI Taxonomy" id="3694"/>
    <lineage>
        <taxon>Eukaryota</taxon>
        <taxon>Viridiplantae</taxon>
        <taxon>Streptophyta</taxon>
        <taxon>Embryophyta</taxon>
        <taxon>Tracheophyta</taxon>
        <taxon>Spermatophyta</taxon>
        <taxon>Magnoliopsida</taxon>
        <taxon>eudicotyledons</taxon>
        <taxon>Gunneridae</taxon>
        <taxon>Pentapetalae</taxon>
        <taxon>rosids</taxon>
        <taxon>fabids</taxon>
        <taxon>Malpighiales</taxon>
        <taxon>Salicaceae</taxon>
        <taxon>Saliceae</taxon>
        <taxon>Populus</taxon>
    </lineage>
</organism>
<evidence type="ECO:0000313" key="2">
    <source>
        <dbReference type="Proteomes" id="UP000006729"/>
    </source>
</evidence>
<dbReference type="AlphaFoldDB" id="A0A2K2A7S0"/>
<dbReference type="EMBL" id="CM009295">
    <property type="protein sequence ID" value="PNT33576.1"/>
    <property type="molecule type" value="Genomic_DNA"/>
</dbReference>